<dbReference type="GO" id="GO:0004519">
    <property type="term" value="F:endonuclease activity"/>
    <property type="evidence" value="ECO:0007669"/>
    <property type="project" value="UniProtKB-KW"/>
</dbReference>
<dbReference type="EMBL" id="BAAAYX010000002">
    <property type="protein sequence ID" value="GAA3690262.1"/>
    <property type="molecule type" value="Genomic_DNA"/>
</dbReference>
<protein>
    <submittedName>
        <fullName evidence="2">HNH endonuclease</fullName>
    </submittedName>
</protein>
<evidence type="ECO:0000313" key="2">
    <source>
        <dbReference type="EMBL" id="GAA3690262.1"/>
    </source>
</evidence>
<dbReference type="RefSeq" id="WP_344810338.1">
    <property type="nucleotide sequence ID" value="NZ_BAAAYX010000002.1"/>
</dbReference>
<keyword evidence="2" id="KW-0255">Endonuclease</keyword>
<dbReference type="Pfam" id="PF13391">
    <property type="entry name" value="HNH_2"/>
    <property type="match status" value="1"/>
</dbReference>
<keyword evidence="2" id="KW-0540">Nuclease</keyword>
<keyword evidence="2" id="KW-0378">Hydrolase</keyword>
<dbReference type="Proteomes" id="UP001500051">
    <property type="component" value="Unassembled WGS sequence"/>
</dbReference>
<comment type="caution">
    <text evidence="2">The sequence shown here is derived from an EMBL/GenBank/DDBJ whole genome shotgun (WGS) entry which is preliminary data.</text>
</comment>
<reference evidence="3" key="1">
    <citation type="journal article" date="2019" name="Int. J. Syst. Evol. Microbiol.">
        <title>The Global Catalogue of Microorganisms (GCM) 10K type strain sequencing project: providing services to taxonomists for standard genome sequencing and annotation.</title>
        <authorList>
            <consortium name="The Broad Institute Genomics Platform"/>
            <consortium name="The Broad Institute Genome Sequencing Center for Infectious Disease"/>
            <person name="Wu L."/>
            <person name="Ma J."/>
        </authorList>
    </citation>
    <scope>NUCLEOTIDE SEQUENCE [LARGE SCALE GENOMIC DNA]</scope>
    <source>
        <strain evidence="3">JCM 16548</strain>
    </source>
</reference>
<accession>A0ABP7CKC2</accession>
<feature type="domain" description="HNH nuclease" evidence="1">
    <location>
        <begin position="184"/>
        <end position="234"/>
    </location>
</feature>
<name>A0ABP7CKC2_9ACTN</name>
<organism evidence="2 3">
    <name type="scientific">Microlunatus aurantiacus</name>
    <dbReference type="NCBI Taxonomy" id="446786"/>
    <lineage>
        <taxon>Bacteria</taxon>
        <taxon>Bacillati</taxon>
        <taxon>Actinomycetota</taxon>
        <taxon>Actinomycetes</taxon>
        <taxon>Propionibacteriales</taxon>
        <taxon>Propionibacteriaceae</taxon>
        <taxon>Microlunatus</taxon>
    </lineage>
</organism>
<proteinExistence type="predicted"/>
<evidence type="ECO:0000313" key="3">
    <source>
        <dbReference type="Proteomes" id="UP001500051"/>
    </source>
</evidence>
<sequence>MDTAAELVLRHRIMHALTQETAARGFLTREQLSGLMVDGERRRIIDTSKGIWNPRNLAATLSVVSSPEGPYDDRELDGALFRYAYRAGSIHGDNTKLRRAYELELPIILLRKINTGTFVPVFPVYVIDDDTARHEFVLSLDESVRFMTNPDLGPQRSYVEQLVRRRLHQAEFRGRVLQAYATQCAICNLRLGRLLEAAHIIGDAETDGDPVVPNGLSLCKIHHAAYDADLVGINPDFVVEVNRELLETTDGPMLQYGLQAMNGRALTLPQRRVDRPDRERLDVRYRQFRAAS</sequence>
<evidence type="ECO:0000259" key="1">
    <source>
        <dbReference type="Pfam" id="PF13391"/>
    </source>
</evidence>
<gene>
    <name evidence="2" type="ORF">GCM10022204_01370</name>
</gene>
<dbReference type="InterPro" id="IPR003615">
    <property type="entry name" value="HNH_nuc"/>
</dbReference>
<keyword evidence="3" id="KW-1185">Reference proteome</keyword>